<dbReference type="SMART" id="SM00530">
    <property type="entry name" value="HTH_XRE"/>
    <property type="match status" value="1"/>
</dbReference>
<dbReference type="SUPFAM" id="SSF47413">
    <property type="entry name" value="lambda repressor-like DNA-binding domains"/>
    <property type="match status" value="1"/>
</dbReference>
<dbReference type="eggNOG" id="COG1396">
    <property type="taxonomic scope" value="Bacteria"/>
</dbReference>
<proteinExistence type="predicted"/>
<dbReference type="Proteomes" id="UP000017746">
    <property type="component" value="Chromosome"/>
</dbReference>
<evidence type="ECO:0000259" key="1">
    <source>
        <dbReference type="PROSITE" id="PS50943"/>
    </source>
</evidence>
<dbReference type="STRING" id="1246995.AFR_17785"/>
<feature type="domain" description="HTH cro/C1-type" evidence="1">
    <location>
        <begin position="23"/>
        <end position="77"/>
    </location>
</feature>
<organism evidence="2 3">
    <name type="scientific">Actinoplanes friuliensis DSM 7358</name>
    <dbReference type="NCBI Taxonomy" id="1246995"/>
    <lineage>
        <taxon>Bacteria</taxon>
        <taxon>Bacillati</taxon>
        <taxon>Actinomycetota</taxon>
        <taxon>Actinomycetes</taxon>
        <taxon>Micromonosporales</taxon>
        <taxon>Micromonosporaceae</taxon>
        <taxon>Actinoplanes</taxon>
    </lineage>
</organism>
<dbReference type="Pfam" id="PF19054">
    <property type="entry name" value="DUF5753"/>
    <property type="match status" value="1"/>
</dbReference>
<dbReference type="GO" id="GO:0003677">
    <property type="term" value="F:DNA binding"/>
    <property type="evidence" value="ECO:0007669"/>
    <property type="project" value="UniProtKB-KW"/>
</dbReference>
<reference evidence="2 3" key="1">
    <citation type="journal article" date="2014" name="J. Biotechnol.">
        <title>Complete genome sequence of the actinobacterium Actinoplanes friuliensis HAG 010964, producer of the lipopeptide antibiotic friulimycin.</title>
        <authorList>
            <person name="Ruckert C."/>
            <person name="Szczepanowski R."/>
            <person name="Albersmeier A."/>
            <person name="Goesmann A."/>
            <person name="Fischer N."/>
            <person name="Steinkamper A."/>
            <person name="Puhler A."/>
            <person name="Biener R."/>
            <person name="Schwartz D."/>
            <person name="Kalinowski J."/>
        </authorList>
    </citation>
    <scope>NUCLEOTIDE SEQUENCE [LARGE SCALE GENOMIC DNA]</scope>
    <source>
        <strain evidence="2 3">DSM 7358</strain>
    </source>
</reference>
<gene>
    <name evidence="2" type="ORF">AFR_17785</name>
</gene>
<dbReference type="AlphaFoldDB" id="U5W1I0"/>
<dbReference type="EMBL" id="CP006272">
    <property type="protein sequence ID" value="AGZ41835.1"/>
    <property type="molecule type" value="Genomic_DNA"/>
</dbReference>
<dbReference type="InterPro" id="IPR001387">
    <property type="entry name" value="Cro/C1-type_HTH"/>
</dbReference>
<evidence type="ECO:0000313" key="2">
    <source>
        <dbReference type="EMBL" id="AGZ41835.1"/>
    </source>
</evidence>
<dbReference type="Pfam" id="PF13560">
    <property type="entry name" value="HTH_31"/>
    <property type="match status" value="1"/>
</dbReference>
<evidence type="ECO:0000313" key="3">
    <source>
        <dbReference type="Proteomes" id="UP000017746"/>
    </source>
</evidence>
<dbReference type="HOGENOM" id="CLU_055817_1_1_11"/>
<keyword evidence="2" id="KW-0238">DNA-binding</keyword>
<dbReference type="InterPro" id="IPR010982">
    <property type="entry name" value="Lambda_DNA-bd_dom_sf"/>
</dbReference>
<dbReference type="Gene3D" id="1.10.260.40">
    <property type="entry name" value="lambda repressor-like DNA-binding domains"/>
    <property type="match status" value="1"/>
</dbReference>
<protein>
    <submittedName>
        <fullName evidence="2">Putative DNA-binding protein</fullName>
    </submittedName>
</protein>
<sequence length="294" mass="32829">MISVRPDDGTGPTALRIRLGARLRRLRKARGIARETAGWEIRGSESKISRMELGRVPFKERDLEDLLTLYGVDADERAALLTLGRRANSAPWWQQFGEVIPPWFLAYLGLEEAASLIRVYEAHSVPSLLQTGDYARAVLRRTCVDASPEEIEQRIALRLGRQQVLDRADPPQIWAVLDEAVLRRQVGGPEVMRAQVEALIEAAVRPNVRLQIAPFDPASPPTPGFPFTILRFTEPELPDVVYVEQLTSALYLDKNGDVEQYALTMERACLEAEPPDRTLDILAAALDGIVSVTR</sequence>
<dbReference type="OrthoDB" id="3458445at2"/>
<keyword evidence="3" id="KW-1185">Reference proteome</keyword>
<dbReference type="InterPro" id="IPR043917">
    <property type="entry name" value="DUF5753"/>
</dbReference>
<dbReference type="PROSITE" id="PS50943">
    <property type="entry name" value="HTH_CROC1"/>
    <property type="match status" value="1"/>
</dbReference>
<dbReference type="RefSeq" id="WP_023362143.1">
    <property type="nucleotide sequence ID" value="NC_022657.1"/>
</dbReference>
<name>U5W1I0_9ACTN</name>
<dbReference type="KEGG" id="afs:AFR_17785"/>
<accession>U5W1I0</accession>
<dbReference type="PATRIC" id="fig|1246995.3.peg.3607"/>